<sequence length="116" mass="12881">MQQKLSICCALTHRPRVIIFDEPMVGLDPHAIKELKQVFKELKSDGATILISTHMIDSVENYWDVTHIMLKGRIAALRVNSEAGADKDHEISLEELYFQITEGTGSAARNDGTVTG</sequence>
<dbReference type="GO" id="GO:0016887">
    <property type="term" value="F:ATP hydrolysis activity"/>
    <property type="evidence" value="ECO:0007669"/>
    <property type="project" value="InterPro"/>
</dbReference>
<evidence type="ECO:0000313" key="5">
    <source>
        <dbReference type="EMBL" id="MPM93328.1"/>
    </source>
</evidence>
<dbReference type="InterPro" id="IPR003959">
    <property type="entry name" value="ATPase_AAA_core"/>
</dbReference>
<evidence type="ECO:0000256" key="3">
    <source>
        <dbReference type="ARBA" id="ARBA00022840"/>
    </source>
</evidence>
<dbReference type="Pfam" id="PF13304">
    <property type="entry name" value="AAA_21"/>
    <property type="match status" value="1"/>
</dbReference>
<accession>A0A645DW21</accession>
<reference evidence="5" key="1">
    <citation type="submission" date="2019-08" db="EMBL/GenBank/DDBJ databases">
        <authorList>
            <person name="Kucharzyk K."/>
            <person name="Murdoch R.W."/>
            <person name="Higgins S."/>
            <person name="Loffler F."/>
        </authorList>
    </citation>
    <scope>NUCLEOTIDE SEQUENCE</scope>
</reference>
<dbReference type="InterPro" id="IPR027417">
    <property type="entry name" value="P-loop_NTPase"/>
</dbReference>
<dbReference type="InterPro" id="IPR051782">
    <property type="entry name" value="ABC_Transporter_VariousFunc"/>
</dbReference>
<dbReference type="SUPFAM" id="SSF52540">
    <property type="entry name" value="P-loop containing nucleoside triphosphate hydrolases"/>
    <property type="match status" value="1"/>
</dbReference>
<feature type="domain" description="ATPase AAA-type core" evidence="4">
    <location>
        <begin position="6"/>
        <end position="54"/>
    </location>
</feature>
<gene>
    <name evidence="5" type="primary">ecsA_17</name>
    <name evidence="5" type="ORF">SDC9_140465</name>
</gene>
<dbReference type="Gene3D" id="3.40.50.300">
    <property type="entry name" value="P-loop containing nucleotide triphosphate hydrolases"/>
    <property type="match status" value="1"/>
</dbReference>
<keyword evidence="1" id="KW-0813">Transport</keyword>
<proteinExistence type="predicted"/>
<keyword evidence="2" id="KW-0547">Nucleotide-binding</keyword>
<evidence type="ECO:0000256" key="1">
    <source>
        <dbReference type="ARBA" id="ARBA00022448"/>
    </source>
</evidence>
<evidence type="ECO:0000256" key="2">
    <source>
        <dbReference type="ARBA" id="ARBA00022741"/>
    </source>
</evidence>
<dbReference type="PANTHER" id="PTHR42939:SF1">
    <property type="entry name" value="ABC TRANSPORTER ATP-BINDING PROTEIN ALBC-RELATED"/>
    <property type="match status" value="1"/>
</dbReference>
<organism evidence="5">
    <name type="scientific">bioreactor metagenome</name>
    <dbReference type="NCBI Taxonomy" id="1076179"/>
    <lineage>
        <taxon>unclassified sequences</taxon>
        <taxon>metagenomes</taxon>
        <taxon>ecological metagenomes</taxon>
    </lineage>
</organism>
<comment type="caution">
    <text evidence="5">The sequence shown here is derived from an EMBL/GenBank/DDBJ whole genome shotgun (WGS) entry which is preliminary data.</text>
</comment>
<dbReference type="AlphaFoldDB" id="A0A645DW21"/>
<dbReference type="PANTHER" id="PTHR42939">
    <property type="entry name" value="ABC TRANSPORTER ATP-BINDING PROTEIN ALBC-RELATED"/>
    <property type="match status" value="1"/>
</dbReference>
<protein>
    <submittedName>
        <fullName evidence="5">ABC-type transporter ATP-binding protein EcsA</fullName>
    </submittedName>
</protein>
<name>A0A645DW21_9ZZZZ</name>
<dbReference type="EMBL" id="VSSQ01040151">
    <property type="protein sequence ID" value="MPM93328.1"/>
    <property type="molecule type" value="Genomic_DNA"/>
</dbReference>
<evidence type="ECO:0000259" key="4">
    <source>
        <dbReference type="Pfam" id="PF13304"/>
    </source>
</evidence>
<keyword evidence="3 5" id="KW-0067">ATP-binding</keyword>
<dbReference type="GO" id="GO:0005524">
    <property type="term" value="F:ATP binding"/>
    <property type="evidence" value="ECO:0007669"/>
    <property type="project" value="UniProtKB-KW"/>
</dbReference>